<evidence type="ECO:0000313" key="2">
    <source>
        <dbReference type="EMBL" id="GFT25753.1"/>
    </source>
</evidence>
<accession>A0A8X6NPK0</accession>
<name>A0A8X6NPK0_NEPPI</name>
<reference evidence="2" key="1">
    <citation type="submission" date="2020-08" db="EMBL/GenBank/DDBJ databases">
        <title>Multicomponent nature underlies the extraordinary mechanical properties of spider dragline silk.</title>
        <authorList>
            <person name="Kono N."/>
            <person name="Nakamura H."/>
            <person name="Mori M."/>
            <person name="Yoshida Y."/>
            <person name="Ohtoshi R."/>
            <person name="Malay A.D."/>
            <person name="Moran D.A.P."/>
            <person name="Tomita M."/>
            <person name="Numata K."/>
            <person name="Arakawa K."/>
        </authorList>
    </citation>
    <scope>NUCLEOTIDE SEQUENCE</scope>
</reference>
<comment type="caution">
    <text evidence="2">The sequence shown here is derived from an EMBL/GenBank/DDBJ whole genome shotgun (WGS) entry which is preliminary data.</text>
</comment>
<feature type="compositionally biased region" description="Basic residues" evidence="1">
    <location>
        <begin position="1"/>
        <end position="13"/>
    </location>
</feature>
<protein>
    <submittedName>
        <fullName evidence="2">Uncharacterized protein</fullName>
    </submittedName>
</protein>
<evidence type="ECO:0000256" key="1">
    <source>
        <dbReference type="SAM" id="MobiDB-lite"/>
    </source>
</evidence>
<dbReference type="Proteomes" id="UP000887013">
    <property type="component" value="Unassembled WGS sequence"/>
</dbReference>
<keyword evidence="3" id="KW-1185">Reference proteome</keyword>
<organism evidence="2 3">
    <name type="scientific">Nephila pilipes</name>
    <name type="common">Giant wood spider</name>
    <name type="synonym">Nephila maculata</name>
    <dbReference type="NCBI Taxonomy" id="299642"/>
    <lineage>
        <taxon>Eukaryota</taxon>
        <taxon>Metazoa</taxon>
        <taxon>Ecdysozoa</taxon>
        <taxon>Arthropoda</taxon>
        <taxon>Chelicerata</taxon>
        <taxon>Arachnida</taxon>
        <taxon>Araneae</taxon>
        <taxon>Araneomorphae</taxon>
        <taxon>Entelegynae</taxon>
        <taxon>Araneoidea</taxon>
        <taxon>Nephilidae</taxon>
        <taxon>Nephila</taxon>
    </lineage>
</organism>
<sequence length="87" mass="9594">MGRLLRGRAKKGGRGPVITSPAGSEMDNNSTTKVNNLFITKGCELFNVNVRVLNGSLEEKISHPKDSLKPTEIENVTWRWRESAASP</sequence>
<proteinExistence type="predicted"/>
<dbReference type="EMBL" id="BMAW01011831">
    <property type="protein sequence ID" value="GFT25753.1"/>
    <property type="molecule type" value="Genomic_DNA"/>
</dbReference>
<feature type="region of interest" description="Disordered" evidence="1">
    <location>
        <begin position="1"/>
        <end position="28"/>
    </location>
</feature>
<dbReference type="AlphaFoldDB" id="A0A8X6NPK0"/>
<evidence type="ECO:0000313" key="3">
    <source>
        <dbReference type="Proteomes" id="UP000887013"/>
    </source>
</evidence>
<gene>
    <name evidence="2" type="ORF">NPIL_76301</name>
</gene>